<feature type="domain" description="Letm1 RBD" evidence="1">
    <location>
        <begin position="345"/>
        <end position="398"/>
    </location>
</feature>
<dbReference type="Pfam" id="PF07766">
    <property type="entry name" value="LETM1_RBD"/>
    <property type="match status" value="1"/>
</dbReference>
<proteinExistence type="predicted"/>
<evidence type="ECO:0000259" key="1">
    <source>
        <dbReference type="Pfam" id="PF07766"/>
    </source>
</evidence>
<gene>
    <name evidence="2" type="ORF">BST85_06770</name>
</gene>
<reference evidence="2 3" key="1">
    <citation type="submission" date="2016-11" db="EMBL/GenBank/DDBJ databases">
        <title>Trade-off between light-utilization and light-protection in marine flavobacteria.</title>
        <authorList>
            <person name="Kumagai Y."/>
        </authorList>
    </citation>
    <scope>NUCLEOTIDE SEQUENCE [LARGE SCALE GENOMIC DNA]</scope>
    <source>
        <strain evidence="2 3">NBRC 107741</strain>
    </source>
</reference>
<evidence type="ECO:0000313" key="3">
    <source>
        <dbReference type="Proteomes" id="UP000239800"/>
    </source>
</evidence>
<dbReference type="OrthoDB" id="1421172at2"/>
<dbReference type="RefSeq" id="WP_104812558.1">
    <property type="nucleotide sequence ID" value="NZ_MQUB01000001.1"/>
</dbReference>
<sequence>MNPSASGWISKFLTQFGPDELVFDGPGHDRLYDHLRSSGFIYGVSVRPMLESPVSTLKLTQLELAKVNLFHALIWTLASERDVDQRELDLQQIIDFYHAIDRGRTGWLQRLSMARKPQSKLENILSARLQEHNNLASNRSTSLLTYALLYVDVLRFASYLDDPEQESIYAGQLENALISVALQALHAKKDKNKYDLQLLELVRDSLEHAHGSEAIGKYLELEAMPYLKQASYREKKYVLDIALLAVWEDRKMEEGEYAFLLELTQIMELDPSELDGSIEHLVHFSEAHASKISLFDHTHPVRQFYNQSTSTVRLLILRNRKRLAKELSESGELMVLLGQSTVRELNREEKRQVRTQLLDMCKSIPSLAIFLLPGGTVLLPLFMKLIPQLLPSSFDENRIADKE</sequence>
<keyword evidence="3" id="KW-1185">Reference proteome</keyword>
<protein>
    <recommendedName>
        <fullName evidence="1">Letm1 RBD domain-containing protein</fullName>
    </recommendedName>
</protein>
<dbReference type="AlphaFoldDB" id="A0A2S7KPU3"/>
<evidence type="ECO:0000313" key="2">
    <source>
        <dbReference type="EMBL" id="PQB04630.1"/>
    </source>
</evidence>
<organism evidence="2 3">
    <name type="scientific">Aureitalea marina</name>
    <dbReference type="NCBI Taxonomy" id="930804"/>
    <lineage>
        <taxon>Bacteria</taxon>
        <taxon>Pseudomonadati</taxon>
        <taxon>Bacteroidota</taxon>
        <taxon>Flavobacteriia</taxon>
        <taxon>Flavobacteriales</taxon>
        <taxon>Flavobacteriaceae</taxon>
        <taxon>Aureitalea</taxon>
    </lineage>
</organism>
<accession>A0A2S7KPU3</accession>
<dbReference type="Proteomes" id="UP000239800">
    <property type="component" value="Unassembled WGS sequence"/>
</dbReference>
<dbReference type="NCBIfam" id="NF040639">
    <property type="entry name" value="LETM1_rel_film"/>
    <property type="match status" value="1"/>
</dbReference>
<name>A0A2S7KPU3_9FLAO</name>
<dbReference type="EMBL" id="MQUB01000001">
    <property type="protein sequence ID" value="PQB04630.1"/>
    <property type="molecule type" value="Genomic_DNA"/>
</dbReference>
<dbReference type="InterPro" id="IPR033122">
    <property type="entry name" value="LETM1-like_RBD"/>
</dbReference>
<dbReference type="GO" id="GO:0043022">
    <property type="term" value="F:ribosome binding"/>
    <property type="evidence" value="ECO:0007669"/>
    <property type="project" value="InterPro"/>
</dbReference>
<comment type="caution">
    <text evidence="2">The sequence shown here is derived from an EMBL/GenBank/DDBJ whole genome shotgun (WGS) entry which is preliminary data.</text>
</comment>